<dbReference type="RefSeq" id="WP_160131533.1">
    <property type="nucleotide sequence ID" value="NZ_CP019288.1"/>
</dbReference>
<dbReference type="Proteomes" id="UP000464657">
    <property type="component" value="Chromosome"/>
</dbReference>
<proteinExistence type="predicted"/>
<evidence type="ECO:0000313" key="1">
    <source>
        <dbReference type="EMBL" id="QHI39023.1"/>
    </source>
</evidence>
<dbReference type="KEGG" id="kan:IMCC3317_44230"/>
<evidence type="ECO:0000313" key="2">
    <source>
        <dbReference type="Proteomes" id="UP000464657"/>
    </source>
</evidence>
<reference evidence="1 2" key="1">
    <citation type="journal article" date="2013" name="Int. J. Syst. Evol. Microbiol.">
        <title>Kordia antarctica sp. nov., isolated from Antarctic seawater.</title>
        <authorList>
            <person name="Baek K."/>
            <person name="Choi A."/>
            <person name="Kang I."/>
            <person name="Lee K."/>
            <person name="Cho J.C."/>
        </authorList>
    </citation>
    <scope>NUCLEOTIDE SEQUENCE [LARGE SCALE GENOMIC DNA]</scope>
    <source>
        <strain evidence="1 2">IMCC3317</strain>
    </source>
</reference>
<dbReference type="AlphaFoldDB" id="A0A7L4ZQK7"/>
<dbReference type="EMBL" id="CP019288">
    <property type="protein sequence ID" value="QHI39023.1"/>
    <property type="molecule type" value="Genomic_DNA"/>
</dbReference>
<sequence>MKKQMKTLGLKKQTISSLEAQLVNGGAPTTHSMITMERGCISQQGCDPLPPAQPEPMTLSYSNCGQCTSW</sequence>
<accession>A0A7L4ZQK7</accession>
<gene>
    <name evidence="1" type="ORF">IMCC3317_44230</name>
</gene>
<name>A0A7L4ZQK7_9FLAO</name>
<dbReference type="OrthoDB" id="1449130at2"/>
<organism evidence="1 2">
    <name type="scientific">Kordia antarctica</name>
    <dbReference type="NCBI Taxonomy" id="1218801"/>
    <lineage>
        <taxon>Bacteria</taxon>
        <taxon>Pseudomonadati</taxon>
        <taxon>Bacteroidota</taxon>
        <taxon>Flavobacteriia</taxon>
        <taxon>Flavobacteriales</taxon>
        <taxon>Flavobacteriaceae</taxon>
        <taxon>Kordia</taxon>
    </lineage>
</organism>
<protein>
    <submittedName>
        <fullName evidence="1">Uncharacterized protein</fullName>
    </submittedName>
</protein>
<keyword evidence="2" id="KW-1185">Reference proteome</keyword>